<dbReference type="Proteomes" id="UP000887579">
    <property type="component" value="Unplaced"/>
</dbReference>
<name>A0AC34G0X9_9BILA</name>
<sequence>MQSAATPTTSCDVGGDNILTFRYIWNLKIAKRLLANRECAVMHVSSPFCTAYNGVQFTWILRMCDQNILQIVDQNDMEEEYDETFQNNILKRVNITLYYKDGPSSDVTLDSATISVNDSFGKKLLNDTPLGGYEYTLGAGWSPWTNAGNAGDDWLAFSEYAHNNIGAQISVCVDLRIKASWFQPFNYLPSLESASSKLETICEKVLKDIYTKKLIVPDSEFFDQKIDKFAYHRHVFKFACLEILDRLDESLKSQISLSKIHTVFAHIYFNHVIMAETVCFEDFVEILEASITTNFPELLRECERFICREVMVYFFVIPKK</sequence>
<evidence type="ECO:0000313" key="2">
    <source>
        <dbReference type="WBParaSite" id="ES5_v2.g22822.t1"/>
    </source>
</evidence>
<dbReference type="WBParaSite" id="ES5_v2.g22822.t1">
    <property type="protein sequence ID" value="ES5_v2.g22822.t1"/>
    <property type="gene ID" value="ES5_v2.g22822"/>
</dbReference>
<proteinExistence type="predicted"/>
<evidence type="ECO:0000313" key="1">
    <source>
        <dbReference type="Proteomes" id="UP000887579"/>
    </source>
</evidence>
<accession>A0AC34G0X9</accession>
<protein>
    <submittedName>
        <fullName evidence="2">Uncharacterized protein</fullName>
    </submittedName>
</protein>
<reference evidence="2" key="1">
    <citation type="submission" date="2022-11" db="UniProtKB">
        <authorList>
            <consortium name="WormBaseParasite"/>
        </authorList>
    </citation>
    <scope>IDENTIFICATION</scope>
</reference>
<organism evidence="1 2">
    <name type="scientific">Panagrolaimus sp. ES5</name>
    <dbReference type="NCBI Taxonomy" id="591445"/>
    <lineage>
        <taxon>Eukaryota</taxon>
        <taxon>Metazoa</taxon>
        <taxon>Ecdysozoa</taxon>
        <taxon>Nematoda</taxon>
        <taxon>Chromadorea</taxon>
        <taxon>Rhabditida</taxon>
        <taxon>Tylenchina</taxon>
        <taxon>Panagrolaimomorpha</taxon>
        <taxon>Panagrolaimoidea</taxon>
        <taxon>Panagrolaimidae</taxon>
        <taxon>Panagrolaimus</taxon>
    </lineage>
</organism>